<accession>A0ABN9XRN5</accession>
<sequence length="167" mass="18163">MNIFDGLKYRGRSIQCRPCTIPQVIATDLEKKGASRKEQSDQPATASAVPSVQEDTQGGTADAPRTTEAAAARFEEQVEKDGSIPMEVVHCKSDVCIGEQADVDDARTTDVVDTRIDEQAEVDDAITTEVLHRKPDLSIEEQAMVNDAVTTESVDCTPRARVEDDPT</sequence>
<evidence type="ECO:0000313" key="3">
    <source>
        <dbReference type="Proteomes" id="UP001189429"/>
    </source>
</evidence>
<evidence type="ECO:0000256" key="1">
    <source>
        <dbReference type="SAM" id="MobiDB-lite"/>
    </source>
</evidence>
<protein>
    <submittedName>
        <fullName evidence="2">Uncharacterized protein</fullName>
    </submittedName>
</protein>
<organism evidence="2 3">
    <name type="scientific">Prorocentrum cordatum</name>
    <dbReference type="NCBI Taxonomy" id="2364126"/>
    <lineage>
        <taxon>Eukaryota</taxon>
        <taxon>Sar</taxon>
        <taxon>Alveolata</taxon>
        <taxon>Dinophyceae</taxon>
        <taxon>Prorocentrales</taxon>
        <taxon>Prorocentraceae</taxon>
        <taxon>Prorocentrum</taxon>
    </lineage>
</organism>
<proteinExistence type="predicted"/>
<comment type="caution">
    <text evidence="2">The sequence shown here is derived from an EMBL/GenBank/DDBJ whole genome shotgun (WGS) entry which is preliminary data.</text>
</comment>
<feature type="compositionally biased region" description="Polar residues" evidence="1">
    <location>
        <begin position="41"/>
        <end position="59"/>
    </location>
</feature>
<feature type="region of interest" description="Disordered" evidence="1">
    <location>
        <begin position="30"/>
        <end position="67"/>
    </location>
</feature>
<evidence type="ECO:0000313" key="2">
    <source>
        <dbReference type="EMBL" id="CAK0902638.1"/>
    </source>
</evidence>
<dbReference type="Proteomes" id="UP001189429">
    <property type="component" value="Unassembled WGS sequence"/>
</dbReference>
<gene>
    <name evidence="2" type="ORF">PCOR1329_LOCUS79207</name>
</gene>
<name>A0ABN9XRN5_9DINO</name>
<keyword evidence="3" id="KW-1185">Reference proteome</keyword>
<reference evidence="2" key="1">
    <citation type="submission" date="2023-10" db="EMBL/GenBank/DDBJ databases">
        <authorList>
            <person name="Chen Y."/>
            <person name="Shah S."/>
            <person name="Dougan E. K."/>
            <person name="Thang M."/>
            <person name="Chan C."/>
        </authorList>
    </citation>
    <scope>NUCLEOTIDE SEQUENCE [LARGE SCALE GENOMIC DNA]</scope>
</reference>
<feature type="compositionally biased region" description="Basic and acidic residues" evidence="1">
    <location>
        <begin position="30"/>
        <end position="40"/>
    </location>
</feature>
<dbReference type="EMBL" id="CAUYUJ010021100">
    <property type="protein sequence ID" value="CAK0902638.1"/>
    <property type="molecule type" value="Genomic_DNA"/>
</dbReference>